<feature type="domain" description="HTH iclR-type" evidence="1">
    <location>
        <begin position="5"/>
        <end position="43"/>
    </location>
</feature>
<dbReference type="InterPro" id="IPR011991">
    <property type="entry name" value="ArsR-like_HTH"/>
</dbReference>
<evidence type="ECO:0000259" key="1">
    <source>
        <dbReference type="Pfam" id="PF09339"/>
    </source>
</evidence>
<keyword evidence="3" id="KW-1185">Reference proteome</keyword>
<name>A0A5M3WD37_9ACTN</name>
<dbReference type="GO" id="GO:0003677">
    <property type="term" value="F:DNA binding"/>
    <property type="evidence" value="ECO:0007669"/>
    <property type="project" value="InterPro"/>
</dbReference>
<dbReference type="InterPro" id="IPR036390">
    <property type="entry name" value="WH_DNA-bd_sf"/>
</dbReference>
<dbReference type="AlphaFoldDB" id="A0A5M3WD37"/>
<sequence>MLAALFLHQDEDWTLAALARDLGVSASTLHPEVRRLEEAGLITAKTVGRSRMLKAATNHPIAKPLTEILTYMYGPTTVIAEEFGSIAEIELLLIFGSWAARNSGEAGPPPNDIDVLVVGDTDRTTVYAAADRSQTRIGMPVNPVLASPRRWHTADDALIRQIKSSSTIDLTPSISPREHT</sequence>
<dbReference type="InterPro" id="IPR036388">
    <property type="entry name" value="WH-like_DNA-bd_sf"/>
</dbReference>
<evidence type="ECO:0000313" key="3">
    <source>
        <dbReference type="Proteomes" id="UP000331127"/>
    </source>
</evidence>
<protein>
    <submittedName>
        <fullName evidence="2">ArsR family transcriptional regulator</fullName>
    </submittedName>
</protein>
<dbReference type="Pfam" id="PF09339">
    <property type="entry name" value="HTH_IclR"/>
    <property type="match status" value="1"/>
</dbReference>
<evidence type="ECO:0000313" key="2">
    <source>
        <dbReference type="EMBL" id="GES06977.1"/>
    </source>
</evidence>
<dbReference type="InterPro" id="IPR005471">
    <property type="entry name" value="Tscrpt_reg_IclR_N"/>
</dbReference>
<dbReference type="SUPFAM" id="SSF46785">
    <property type="entry name" value="Winged helix' DNA-binding domain"/>
    <property type="match status" value="1"/>
</dbReference>
<dbReference type="EMBL" id="BLAE01000004">
    <property type="protein sequence ID" value="GES06977.1"/>
    <property type="molecule type" value="Genomic_DNA"/>
</dbReference>
<accession>A0A5M3WD37</accession>
<gene>
    <name evidence="2" type="ORF">Amac_005720</name>
</gene>
<dbReference type="CDD" id="cd00090">
    <property type="entry name" value="HTH_ARSR"/>
    <property type="match status" value="1"/>
</dbReference>
<organism evidence="2 3">
    <name type="scientific">Acrocarpospora macrocephala</name>
    <dbReference type="NCBI Taxonomy" id="150177"/>
    <lineage>
        <taxon>Bacteria</taxon>
        <taxon>Bacillati</taxon>
        <taxon>Actinomycetota</taxon>
        <taxon>Actinomycetes</taxon>
        <taxon>Streptosporangiales</taxon>
        <taxon>Streptosporangiaceae</taxon>
        <taxon>Acrocarpospora</taxon>
    </lineage>
</organism>
<dbReference type="Gene3D" id="1.10.10.10">
    <property type="entry name" value="Winged helix-like DNA-binding domain superfamily/Winged helix DNA-binding domain"/>
    <property type="match status" value="1"/>
</dbReference>
<dbReference type="GO" id="GO:0006355">
    <property type="term" value="P:regulation of DNA-templated transcription"/>
    <property type="evidence" value="ECO:0007669"/>
    <property type="project" value="InterPro"/>
</dbReference>
<dbReference type="RefSeq" id="WP_170322269.1">
    <property type="nucleotide sequence ID" value="NZ_BAAAHL010000029.1"/>
</dbReference>
<dbReference type="InterPro" id="IPR043519">
    <property type="entry name" value="NT_sf"/>
</dbReference>
<comment type="caution">
    <text evidence="2">The sequence shown here is derived from an EMBL/GenBank/DDBJ whole genome shotgun (WGS) entry which is preliminary data.</text>
</comment>
<dbReference type="Proteomes" id="UP000331127">
    <property type="component" value="Unassembled WGS sequence"/>
</dbReference>
<reference evidence="2 3" key="1">
    <citation type="submission" date="2019-10" db="EMBL/GenBank/DDBJ databases">
        <title>Whole genome shotgun sequence of Acrocarpospora macrocephala NBRC 16266.</title>
        <authorList>
            <person name="Ichikawa N."/>
            <person name="Kimura A."/>
            <person name="Kitahashi Y."/>
            <person name="Komaki H."/>
            <person name="Oguchi A."/>
        </authorList>
    </citation>
    <scope>NUCLEOTIDE SEQUENCE [LARGE SCALE GENOMIC DNA]</scope>
    <source>
        <strain evidence="2 3">NBRC 16266</strain>
    </source>
</reference>
<dbReference type="SUPFAM" id="SSF81301">
    <property type="entry name" value="Nucleotidyltransferase"/>
    <property type="match status" value="1"/>
</dbReference>
<proteinExistence type="predicted"/>